<dbReference type="InterPro" id="IPR029062">
    <property type="entry name" value="Class_I_gatase-like"/>
</dbReference>
<comment type="caution">
    <text evidence="2">The sequence shown here is derived from an EMBL/GenBank/DDBJ whole genome shotgun (WGS) entry which is preliminary data.</text>
</comment>
<keyword evidence="1" id="KW-0812">Transmembrane</keyword>
<feature type="transmembrane region" description="Helical" evidence="1">
    <location>
        <begin position="37"/>
        <end position="58"/>
    </location>
</feature>
<proteinExistence type="predicted"/>
<dbReference type="RefSeq" id="WP_146168905.1">
    <property type="nucleotide sequence ID" value="NZ_QAOG01000008.1"/>
</dbReference>
<dbReference type="Gene3D" id="3.40.50.880">
    <property type="match status" value="1"/>
</dbReference>
<keyword evidence="3" id="KW-1185">Reference proteome</keyword>
<reference evidence="2 3" key="1">
    <citation type="submission" date="2018-04" db="EMBL/GenBank/DDBJ databases">
        <title>Genomic Encyclopedia of Type Strains, Phase III (KMG-III): the genomes of soil and plant-associated and newly described type strains.</title>
        <authorList>
            <person name="Whitman W."/>
        </authorList>
    </citation>
    <scope>NUCLEOTIDE SEQUENCE [LARGE SCALE GENOMIC DNA]</scope>
    <source>
        <strain evidence="2 3">MA101b</strain>
    </source>
</reference>
<gene>
    <name evidence="2" type="ORF">C8J26_3729</name>
</gene>
<dbReference type="SUPFAM" id="SSF52317">
    <property type="entry name" value="Class I glutamine amidotransferase-like"/>
    <property type="match status" value="1"/>
</dbReference>
<evidence type="ECO:0000313" key="3">
    <source>
        <dbReference type="Proteomes" id="UP000244189"/>
    </source>
</evidence>
<accession>A0A2T5GGJ9</accession>
<protein>
    <recommendedName>
        <fullName evidence="4">Carboxypeptidase regulatory-like domain-containing protein</fullName>
    </recommendedName>
</protein>
<feature type="transmembrane region" description="Helical" evidence="1">
    <location>
        <begin position="6"/>
        <end position="25"/>
    </location>
</feature>
<organism evidence="2 3">
    <name type="scientific">Sphingomonas aurantiaca</name>
    <dbReference type="NCBI Taxonomy" id="185949"/>
    <lineage>
        <taxon>Bacteria</taxon>
        <taxon>Pseudomonadati</taxon>
        <taxon>Pseudomonadota</taxon>
        <taxon>Alphaproteobacteria</taxon>
        <taxon>Sphingomonadales</taxon>
        <taxon>Sphingomonadaceae</taxon>
        <taxon>Sphingomonas</taxon>
    </lineage>
</organism>
<keyword evidence="1" id="KW-1133">Transmembrane helix</keyword>
<evidence type="ECO:0000256" key="1">
    <source>
        <dbReference type="SAM" id="Phobius"/>
    </source>
</evidence>
<sequence length="614" mass="62782">MTVAQSVAAILAFSVVLGWVRLLLWQRRAPASSRTRGWRLAALLALQPIAGLLLYSTLFPPASAGKATGTLVIATAGAPRFVTTGAGDRLIALPEASGVVGAERLPDLGTAVRRHPDAGALRIVGSGLEPRDRQATAGLAVRFEPARAPRGLIALQPPGPIAAGARFAVTARAGELAGGSAELLDPASRIVDTQPIGSTGEIALSGTVRAAGTTLFTLRLRDGSRALVEQAAVPVWVPASPSARVVILAGAPGPEVKYLRRWATDAGLAPQVRVDVGGGASLADTPPALTGATLAKVDAVILDDRAWDGLGAGGRQALAAAVRGGMGLVVRITAPVPRGWQVLGLSARGTADVAPVTLGADAPSDDALAARRGPGTRDAPASIAGARDTVPELTRQAVTIAGGIPVLRDIRGTVLAASRGSGRGRVALVSLQDSFALVTSGHGDVHAQLWSELVSAVARRPAGPAVQIEAPAFAGQRMAICGAGSISVTDPGGRGGRALVDPATGAAGCAGYWPDVAGWHHVSGPAARPFYVYPADALQGLRAVDRRAGTLRLVGSGGRTSVGTVEASRGPSWPWFIGWLLVAGLLWWLERARIGRGGVPVFERQTEIASRDPY</sequence>
<dbReference type="EMBL" id="QAOG01000008">
    <property type="protein sequence ID" value="PTQ58428.1"/>
    <property type="molecule type" value="Genomic_DNA"/>
</dbReference>
<evidence type="ECO:0008006" key="4">
    <source>
        <dbReference type="Google" id="ProtNLM"/>
    </source>
</evidence>
<name>A0A2T5GGJ9_9SPHN</name>
<keyword evidence="1" id="KW-0472">Membrane</keyword>
<dbReference type="AlphaFoldDB" id="A0A2T5GGJ9"/>
<dbReference type="Proteomes" id="UP000244189">
    <property type="component" value="Unassembled WGS sequence"/>
</dbReference>
<evidence type="ECO:0000313" key="2">
    <source>
        <dbReference type="EMBL" id="PTQ58428.1"/>
    </source>
</evidence>